<evidence type="ECO:0000313" key="4">
    <source>
        <dbReference type="EMBL" id="CAD2183798.1"/>
    </source>
</evidence>
<evidence type="ECO:0000313" key="5">
    <source>
        <dbReference type="Proteomes" id="UP000580250"/>
    </source>
</evidence>
<feature type="compositionally biased region" description="Basic and acidic residues" evidence="1">
    <location>
        <begin position="200"/>
        <end position="237"/>
    </location>
</feature>
<name>A0A6V7WAM9_MELEN</name>
<dbReference type="EMBL" id="CAJEWN010000480">
    <property type="protein sequence ID" value="CAD2183798.1"/>
    <property type="molecule type" value="Genomic_DNA"/>
</dbReference>
<organism evidence="4 5">
    <name type="scientific">Meloidogyne enterolobii</name>
    <name type="common">Root-knot nematode worm</name>
    <name type="synonym">Meloidogyne mayaguensis</name>
    <dbReference type="NCBI Taxonomy" id="390850"/>
    <lineage>
        <taxon>Eukaryota</taxon>
        <taxon>Metazoa</taxon>
        <taxon>Ecdysozoa</taxon>
        <taxon>Nematoda</taxon>
        <taxon>Chromadorea</taxon>
        <taxon>Rhabditida</taxon>
        <taxon>Tylenchina</taxon>
        <taxon>Tylenchomorpha</taxon>
        <taxon>Tylenchoidea</taxon>
        <taxon>Meloidogynidae</taxon>
        <taxon>Meloidogyninae</taxon>
        <taxon>Meloidogyne</taxon>
    </lineage>
</organism>
<sequence length="432" mass="49940">MLLKILLNFYFNLIFNFFLVDGLDVDNVDVINLLKNTQDPYKVFHLKKGEKFTREDLENNYETVKQLIEATENEEDKDEALKKLDEFKEKLVEKAVEKEGPGDAEPEEEEVAENHEGPEQPSGEATENSKETKEEEGEDGPKEHVKEEKEGEEEGPKHEESGETHTKETEEEQKEPKIDEDGGKENEDGPKIKEKKKKPGKAEKKEKAGKEKTKKETKQASKGKISKEKAEENERINSHSNSEDSSASSEGQFEDGPDIVKRPPVGSEELPSEKTVHWPETEADEKRRRERKEEKERRERNREEEEDKRSRQNRVEPEENSDESGPKLVEESESSESPEDEYERRSKEREQLTHGYTPTFCKKYIHRCYIEEYMTEMTKHCKDTCDLLGTLNVDIGLNCEELALSGLCSDGMWGDKMDKYCHKSCTSLRGKR</sequence>
<dbReference type="Pfam" id="PF01549">
    <property type="entry name" value="ShK"/>
    <property type="match status" value="1"/>
</dbReference>
<evidence type="ECO:0000256" key="2">
    <source>
        <dbReference type="SAM" id="SignalP"/>
    </source>
</evidence>
<feature type="compositionally biased region" description="Basic and acidic residues" evidence="1">
    <location>
        <begin position="271"/>
        <end position="317"/>
    </location>
</feature>
<feature type="region of interest" description="Disordered" evidence="1">
    <location>
        <begin position="94"/>
        <end position="350"/>
    </location>
</feature>
<feature type="compositionally biased region" description="Acidic residues" evidence="1">
    <location>
        <begin position="102"/>
        <end position="111"/>
    </location>
</feature>
<keyword evidence="2" id="KW-0732">Signal</keyword>
<evidence type="ECO:0000256" key="1">
    <source>
        <dbReference type="SAM" id="MobiDB-lite"/>
    </source>
</evidence>
<comment type="caution">
    <text evidence="4">The sequence shown here is derived from an EMBL/GenBank/DDBJ whole genome shotgun (WGS) entry which is preliminary data.</text>
</comment>
<dbReference type="InterPro" id="IPR003582">
    <property type="entry name" value="ShKT_dom"/>
</dbReference>
<dbReference type="AlphaFoldDB" id="A0A6V7WAM9"/>
<accession>A0A6V7WAM9</accession>
<feature type="compositionally biased region" description="Acidic residues" evidence="1">
    <location>
        <begin position="331"/>
        <end position="341"/>
    </location>
</feature>
<evidence type="ECO:0000259" key="3">
    <source>
        <dbReference type="Pfam" id="PF01549"/>
    </source>
</evidence>
<dbReference type="Proteomes" id="UP000580250">
    <property type="component" value="Unassembled WGS sequence"/>
</dbReference>
<feature type="signal peptide" evidence="2">
    <location>
        <begin position="1"/>
        <end position="22"/>
    </location>
</feature>
<gene>
    <name evidence="4" type="ORF">MENT_LOCUS36117</name>
</gene>
<reference evidence="4 5" key="1">
    <citation type="submission" date="2020-08" db="EMBL/GenBank/DDBJ databases">
        <authorList>
            <person name="Koutsovoulos G."/>
            <person name="Danchin GJ E."/>
        </authorList>
    </citation>
    <scope>NUCLEOTIDE SEQUENCE [LARGE SCALE GENOMIC DNA]</scope>
</reference>
<protein>
    <recommendedName>
        <fullName evidence="3">ShKT domain-containing protein</fullName>
    </recommendedName>
</protein>
<feature type="chain" id="PRO_5028453840" description="ShKT domain-containing protein" evidence="2">
    <location>
        <begin position="23"/>
        <end position="432"/>
    </location>
</feature>
<proteinExistence type="predicted"/>
<feature type="compositionally biased region" description="Low complexity" evidence="1">
    <location>
        <begin position="238"/>
        <end position="249"/>
    </location>
</feature>
<feature type="compositionally biased region" description="Basic and acidic residues" evidence="1">
    <location>
        <begin position="127"/>
        <end position="192"/>
    </location>
</feature>
<feature type="domain" description="ShKT" evidence="3">
    <location>
        <begin position="395"/>
        <end position="425"/>
    </location>
</feature>
<dbReference type="OrthoDB" id="5899255at2759"/>